<reference evidence="1 2" key="1">
    <citation type="submission" date="2018-06" db="EMBL/GenBank/DDBJ databases">
        <title>Genomic Encyclopedia of Type Strains, Phase IV (KMG-IV): sequencing the most valuable type-strain genomes for metagenomic binning, comparative biology and taxonomic classification.</title>
        <authorList>
            <person name="Goeker M."/>
        </authorList>
    </citation>
    <scope>NUCLEOTIDE SEQUENCE [LARGE SCALE GENOMIC DNA]</scope>
    <source>
        <strain evidence="1 2">DSM 44599</strain>
    </source>
</reference>
<protein>
    <submittedName>
        <fullName evidence="1">Uncharacterized protein</fullName>
    </submittedName>
</protein>
<evidence type="ECO:0000313" key="2">
    <source>
        <dbReference type="Proteomes" id="UP000252586"/>
    </source>
</evidence>
<proteinExistence type="predicted"/>
<accession>A0A366DXN8</accession>
<organism evidence="1 2">
    <name type="scientific">Nocardia puris</name>
    <dbReference type="NCBI Taxonomy" id="208602"/>
    <lineage>
        <taxon>Bacteria</taxon>
        <taxon>Bacillati</taxon>
        <taxon>Actinomycetota</taxon>
        <taxon>Actinomycetes</taxon>
        <taxon>Mycobacteriales</taxon>
        <taxon>Nocardiaceae</taxon>
        <taxon>Nocardia</taxon>
    </lineage>
</organism>
<dbReference type="RefSeq" id="WP_067501751.1">
    <property type="nucleotide sequence ID" value="NZ_CP107943.1"/>
</dbReference>
<dbReference type="EMBL" id="QNRE01000002">
    <property type="protein sequence ID" value="RBO93958.1"/>
    <property type="molecule type" value="Genomic_DNA"/>
</dbReference>
<sequence length="63" mass="6970">MSAGGVSLDGNWPERHRNSWYFGSRAEHAEAVEIPRELSGGRAPAEWTERFATLAGLWAPDSQ</sequence>
<gene>
    <name evidence="1" type="ORF">DFR74_102378</name>
</gene>
<dbReference type="STRING" id="1210090.GCA_001613185_00246"/>
<name>A0A366DXN8_9NOCA</name>
<dbReference type="Proteomes" id="UP000252586">
    <property type="component" value="Unassembled WGS sequence"/>
</dbReference>
<evidence type="ECO:0000313" key="1">
    <source>
        <dbReference type="EMBL" id="RBO93958.1"/>
    </source>
</evidence>
<dbReference type="OrthoDB" id="9797653at2"/>
<keyword evidence="2" id="KW-1185">Reference proteome</keyword>
<comment type="caution">
    <text evidence="1">The sequence shown here is derived from an EMBL/GenBank/DDBJ whole genome shotgun (WGS) entry which is preliminary data.</text>
</comment>
<dbReference type="AlphaFoldDB" id="A0A366DXN8"/>